<evidence type="ECO:0000313" key="1">
    <source>
        <dbReference type="EMBL" id="MEN2750320.1"/>
    </source>
</evidence>
<dbReference type="Proteomes" id="UP001461960">
    <property type="component" value="Unassembled WGS sequence"/>
</dbReference>
<keyword evidence="2" id="KW-1185">Reference proteome</keyword>
<comment type="caution">
    <text evidence="1">The sequence shown here is derived from an EMBL/GenBank/DDBJ whole genome shotgun (WGS) entry which is preliminary data.</text>
</comment>
<dbReference type="PANTHER" id="PTHR35446">
    <property type="entry name" value="SI:CH211-175M2.5"/>
    <property type="match status" value="1"/>
</dbReference>
<proteinExistence type="predicted"/>
<dbReference type="PANTHER" id="PTHR35446:SF3">
    <property type="entry name" value="CMD DOMAIN-CONTAINING PROTEIN"/>
    <property type="match status" value="1"/>
</dbReference>
<organism evidence="1 2">
    <name type="scientific">Psychrobacter saeujeotis</name>
    <dbReference type="NCBI Taxonomy" id="3143436"/>
    <lineage>
        <taxon>Bacteria</taxon>
        <taxon>Pseudomonadati</taxon>
        <taxon>Pseudomonadota</taxon>
        <taxon>Gammaproteobacteria</taxon>
        <taxon>Moraxellales</taxon>
        <taxon>Moraxellaceae</taxon>
        <taxon>Psychrobacter</taxon>
    </lineage>
</organism>
<dbReference type="EMBL" id="JBDGHN010000002">
    <property type="protein sequence ID" value="MEN2750320.1"/>
    <property type="molecule type" value="Genomic_DNA"/>
</dbReference>
<dbReference type="Gene3D" id="1.20.1290.10">
    <property type="entry name" value="AhpD-like"/>
    <property type="match status" value="1"/>
</dbReference>
<name>A0ABU9X4J7_9GAMM</name>
<accession>A0ABU9X4J7</accession>
<dbReference type="RefSeq" id="WP_299217283.1">
    <property type="nucleotide sequence ID" value="NZ_JBDGHN010000002.1"/>
</dbReference>
<reference evidence="1 2" key="1">
    <citation type="submission" date="2024-05" db="EMBL/GenBank/DDBJ databases">
        <authorList>
            <person name="Kim H.-Y."/>
            <person name="Kim E."/>
            <person name="Cai Y."/>
            <person name="Yang S.-M."/>
            <person name="Lee W."/>
        </authorList>
    </citation>
    <scope>NUCLEOTIDE SEQUENCE [LARGE SCALE GENOMIC DNA]</scope>
    <source>
        <strain evidence="1 2">FBL11</strain>
    </source>
</reference>
<dbReference type="SUPFAM" id="SSF69118">
    <property type="entry name" value="AhpD-like"/>
    <property type="match status" value="1"/>
</dbReference>
<protein>
    <submittedName>
        <fullName evidence="1">Carboxymuconolactone decarboxylase family protein</fullName>
    </submittedName>
</protein>
<dbReference type="InterPro" id="IPR029032">
    <property type="entry name" value="AhpD-like"/>
</dbReference>
<gene>
    <name evidence="1" type="ORF">AAIR29_01605</name>
</gene>
<sequence length="184" mass="20570">MTDFTLHDKQSAPEDSKALLNNSIDAFGMIPNLHAVMAEAPGLLEGYQRLHQLFLDSSFDDEETTVVWQTINVEHDCHYCVPAHTGIAKSMKVDDAITEALRNETPLPTDKLEALRNFTLSVVRDRGNVNDDAVQAFLNAGFTKRQVLEVILAAAQKVMSNYTNHLANTPIDKPFQKFAWQKAD</sequence>
<evidence type="ECO:0000313" key="2">
    <source>
        <dbReference type="Proteomes" id="UP001461960"/>
    </source>
</evidence>